<sequence length="581" mass="63365">MSKCSSQVENGCDFVGIFMKMLENPGSDSGRLQSQYASSEIVTPSVQGSVSRTPLCSDMPLSVPNTLMEITPCKVAECHRISIRTPMEELNHTGNGMEAKTPLSVSPRKEAVPKLPTSLSLRQNTVPVTPLLTPLRQVARLRTSGLMESGKETHLKTSLPQRQEAMLRTPTSLGLKNEASLSTCLSTSPTSVSAENRTPVFGETPTTRCRTKRKFPGPAGMLPVLGNPFGSPKNEIDITVGCSGEKSPRNHLKETICTQTGDEDFAEELWRVMQKDLENEQASSLSHFRLSWVQRKATMKQLPKGKVPFLCVIVKSVTFTGADAIIVVKDPTGEMQGTVHRQVMDEHEMTFKGGAGVFLNQCGVFSPSPRSHYLNITSRNLLRIYVQTEDSKVSSHKVLQLSLKDIRDRIDSPESTQNPINVTKLHHTQKKLVGGQEGSTPNIRNVAPAETHKLGHEASYSPKFTPPGKQDPTVMSSLTYKAGQKTEAQTNSKRTTAVYSPVTSSPRNVNWQVRTPAPAGSSESADYRATQGDGGIISQKMAARVMNSPIARPEEQPHGTGDGKSVTELISGIEDELFGDF</sequence>
<dbReference type="GeneID" id="106810461"/>
<dbReference type="Proteomes" id="UP000695022">
    <property type="component" value="Unplaced"/>
</dbReference>
<evidence type="ECO:0000256" key="1">
    <source>
        <dbReference type="SAM" id="MobiDB-lite"/>
    </source>
</evidence>
<reference evidence="4" key="1">
    <citation type="submission" date="2025-08" db="UniProtKB">
        <authorList>
            <consortium name="RefSeq"/>
        </authorList>
    </citation>
    <scope>IDENTIFICATION</scope>
</reference>
<dbReference type="Pfam" id="PF15072">
    <property type="entry name" value="HROB"/>
    <property type="match status" value="1"/>
</dbReference>
<dbReference type="PANTHER" id="PTHR14523">
    <property type="entry name" value="UNCHARACTERIZED PROTEIN C17ORF53 HOMOLOG"/>
    <property type="match status" value="1"/>
</dbReference>
<feature type="region of interest" description="Disordered" evidence="1">
    <location>
        <begin position="500"/>
        <end position="528"/>
    </location>
</feature>
<evidence type="ECO:0000313" key="4">
    <source>
        <dbReference type="RefSeq" id="XP_014669326.1"/>
    </source>
</evidence>
<protein>
    <submittedName>
        <fullName evidence="4">Uncharacterized protein LOC106810461</fullName>
    </submittedName>
</protein>
<feature type="region of interest" description="Disordered" evidence="1">
    <location>
        <begin position="547"/>
        <end position="566"/>
    </location>
</feature>
<evidence type="ECO:0000313" key="3">
    <source>
        <dbReference type="Proteomes" id="UP000695022"/>
    </source>
</evidence>
<feature type="compositionally biased region" description="Polar residues" evidence="1">
    <location>
        <begin position="500"/>
        <end position="513"/>
    </location>
</feature>
<dbReference type="PANTHER" id="PTHR14523:SF1">
    <property type="entry name" value="HOMOLOGOUS RECOMBINATION OB-FOLD PROTEIN"/>
    <property type="match status" value="1"/>
</dbReference>
<dbReference type="RefSeq" id="XP_014669326.1">
    <property type="nucleotide sequence ID" value="XM_014813840.1"/>
</dbReference>
<dbReference type="InterPro" id="IPR058570">
    <property type="entry name" value="HROB_OB"/>
</dbReference>
<keyword evidence="3" id="KW-1185">Reference proteome</keyword>
<organism evidence="3 4">
    <name type="scientific">Priapulus caudatus</name>
    <name type="common">Priapulid worm</name>
    <dbReference type="NCBI Taxonomy" id="37621"/>
    <lineage>
        <taxon>Eukaryota</taxon>
        <taxon>Metazoa</taxon>
        <taxon>Ecdysozoa</taxon>
        <taxon>Scalidophora</taxon>
        <taxon>Priapulida</taxon>
        <taxon>Priapulimorpha</taxon>
        <taxon>Priapulimorphida</taxon>
        <taxon>Priapulidae</taxon>
        <taxon>Priapulus</taxon>
    </lineage>
</organism>
<proteinExistence type="predicted"/>
<feature type="region of interest" description="Disordered" evidence="1">
    <location>
        <begin position="186"/>
        <end position="228"/>
    </location>
</feature>
<accession>A0ABM1EAV5</accession>
<evidence type="ECO:0000259" key="2">
    <source>
        <dbReference type="Pfam" id="PF15072"/>
    </source>
</evidence>
<feature type="domain" description="Homologous recombination OB-fold protein OB-fold" evidence="2">
    <location>
        <begin position="306"/>
        <end position="387"/>
    </location>
</feature>
<name>A0ABM1EAV5_PRICU</name>
<gene>
    <name evidence="4" type="primary">LOC106810461</name>
</gene>
<dbReference type="InterPro" id="IPR028045">
    <property type="entry name" value="HROB"/>
</dbReference>